<dbReference type="Gene3D" id="2.40.30.170">
    <property type="match status" value="1"/>
</dbReference>
<evidence type="ECO:0000256" key="2">
    <source>
        <dbReference type="SAM" id="MobiDB-lite"/>
    </source>
</evidence>
<evidence type="ECO:0000256" key="1">
    <source>
        <dbReference type="ARBA" id="ARBA00009477"/>
    </source>
</evidence>
<dbReference type="Pfam" id="PF25989">
    <property type="entry name" value="YknX_C"/>
    <property type="match status" value="1"/>
</dbReference>
<dbReference type="InterPro" id="IPR058637">
    <property type="entry name" value="YknX-like_C"/>
</dbReference>
<dbReference type="Gene3D" id="2.40.50.100">
    <property type="match status" value="1"/>
</dbReference>
<dbReference type="RefSeq" id="WP_021170716.1">
    <property type="nucleotide sequence ID" value="NZ_CTRP01000002.1"/>
</dbReference>
<reference evidence="8" key="1">
    <citation type="submission" date="2015-03" db="EMBL/GenBank/DDBJ databases">
        <authorList>
            <person name="Nijsse Bart"/>
        </authorList>
    </citation>
    <scope>NUCLEOTIDE SEQUENCE [LARGE SCALE GENOMIC DNA]</scope>
</reference>
<feature type="domain" description="CusB-like beta-barrel" evidence="5">
    <location>
        <begin position="235"/>
        <end position="308"/>
    </location>
</feature>
<feature type="region of interest" description="Disordered" evidence="2">
    <location>
        <begin position="173"/>
        <end position="198"/>
    </location>
</feature>
<dbReference type="Proteomes" id="UP000049855">
    <property type="component" value="Unassembled WGS sequence"/>
</dbReference>
<feature type="domain" description="YknX-like C-terminal permuted SH3-like" evidence="6">
    <location>
        <begin position="316"/>
        <end position="381"/>
    </location>
</feature>
<evidence type="ECO:0000313" key="8">
    <source>
        <dbReference type="Proteomes" id="UP000049855"/>
    </source>
</evidence>
<organism evidence="7 8">
    <name type="scientific">Sporomusa ovata</name>
    <dbReference type="NCBI Taxonomy" id="2378"/>
    <lineage>
        <taxon>Bacteria</taxon>
        <taxon>Bacillati</taxon>
        <taxon>Bacillota</taxon>
        <taxon>Negativicutes</taxon>
        <taxon>Selenomonadales</taxon>
        <taxon>Sporomusaceae</taxon>
        <taxon>Sporomusa</taxon>
    </lineage>
</organism>
<sequence length="383" mass="40294">MNKIPVPAKYIPTLVITVVLIAGLLLVRFFGLFSVGHVVPQQGPTAVTTAPVSIINKEVAIILPGTVQSRQAVIISAEISGHLSEVNVTEGQQVQAGQLLAHIEGSAASAGIETAVTPIPASQNEGSRQQAQANYDNIAKEYDRYQKLYQVGGIARRQFEDVSARLQAAREALSSAQENTASSSSNSSSSTRLPGSANLTAPISGKVTGLAAANGKTVQTGQQLMVLDTGGDVRVVVHLEQKDLYRVSSGTLAEIVVNDSAPQSLTGQVEAIYPVVGTDTPSFLAHIRVENTNGLLKAELPVQVHLKTGNSVPVRAVPLAAVFQDQGLNYLYLAIDGQAVRQQVDVGATINDFVEITSNLPEQARIITSGINNLKDGDAVALP</sequence>
<dbReference type="InterPro" id="IPR006143">
    <property type="entry name" value="RND_pump_MFP"/>
</dbReference>
<evidence type="ECO:0000259" key="6">
    <source>
        <dbReference type="Pfam" id="PF25989"/>
    </source>
</evidence>
<dbReference type="AlphaFoldDB" id="A0A0U1KRP4"/>
<feature type="transmembrane region" description="Helical" evidence="3">
    <location>
        <begin position="12"/>
        <end position="33"/>
    </location>
</feature>
<dbReference type="GO" id="GO:0015562">
    <property type="term" value="F:efflux transmembrane transporter activity"/>
    <property type="evidence" value="ECO:0007669"/>
    <property type="project" value="TreeGrafter"/>
</dbReference>
<keyword evidence="8" id="KW-1185">Reference proteome</keyword>
<dbReference type="Gene3D" id="2.40.420.20">
    <property type="match status" value="1"/>
</dbReference>
<evidence type="ECO:0000256" key="3">
    <source>
        <dbReference type="SAM" id="Phobius"/>
    </source>
</evidence>
<dbReference type="InterPro" id="IPR058625">
    <property type="entry name" value="MdtA-like_BSH"/>
</dbReference>
<accession>A0A0U1KRP4</accession>
<dbReference type="GO" id="GO:1990281">
    <property type="term" value="C:efflux pump complex"/>
    <property type="evidence" value="ECO:0007669"/>
    <property type="project" value="TreeGrafter"/>
</dbReference>
<feature type="domain" description="Multidrug resistance protein MdtA-like barrel-sandwich hybrid" evidence="4">
    <location>
        <begin position="73"/>
        <end position="225"/>
    </location>
</feature>
<comment type="similarity">
    <text evidence="1">Belongs to the membrane fusion protein (MFP) (TC 8.A.1) family.</text>
</comment>
<keyword evidence="3" id="KW-0472">Membrane</keyword>
<dbReference type="EMBL" id="CTRP01000002">
    <property type="protein sequence ID" value="CQR70090.1"/>
    <property type="molecule type" value="Genomic_DNA"/>
</dbReference>
<dbReference type="PANTHER" id="PTHR30469">
    <property type="entry name" value="MULTIDRUG RESISTANCE PROTEIN MDTA"/>
    <property type="match status" value="1"/>
</dbReference>
<dbReference type="InterPro" id="IPR058792">
    <property type="entry name" value="Beta-barrel_RND_2"/>
</dbReference>
<keyword evidence="3" id="KW-0812">Transmembrane</keyword>
<dbReference type="NCBIfam" id="TIGR01730">
    <property type="entry name" value="RND_mfp"/>
    <property type="match status" value="1"/>
</dbReference>
<evidence type="ECO:0000259" key="4">
    <source>
        <dbReference type="Pfam" id="PF25917"/>
    </source>
</evidence>
<evidence type="ECO:0000259" key="5">
    <source>
        <dbReference type="Pfam" id="PF25954"/>
    </source>
</evidence>
<dbReference type="SUPFAM" id="SSF111369">
    <property type="entry name" value="HlyD-like secretion proteins"/>
    <property type="match status" value="1"/>
</dbReference>
<dbReference type="Pfam" id="PF25954">
    <property type="entry name" value="Beta-barrel_RND_2"/>
    <property type="match status" value="1"/>
</dbReference>
<proteinExistence type="inferred from homology"/>
<dbReference type="PANTHER" id="PTHR30469:SF15">
    <property type="entry name" value="HLYD FAMILY OF SECRETION PROTEINS"/>
    <property type="match status" value="1"/>
</dbReference>
<dbReference type="Gene3D" id="1.10.287.470">
    <property type="entry name" value="Helix hairpin bin"/>
    <property type="match status" value="1"/>
</dbReference>
<keyword evidence="3" id="KW-1133">Transmembrane helix</keyword>
<dbReference type="Pfam" id="PF25917">
    <property type="entry name" value="BSH_RND"/>
    <property type="match status" value="1"/>
</dbReference>
<protein>
    <submittedName>
        <fullName evidence="7">Membrane-fusion protein</fullName>
    </submittedName>
</protein>
<evidence type="ECO:0000313" key="7">
    <source>
        <dbReference type="EMBL" id="CQR70090.1"/>
    </source>
</evidence>
<name>A0A0U1KRP4_9FIRM</name>
<feature type="compositionally biased region" description="Low complexity" evidence="2">
    <location>
        <begin position="174"/>
        <end position="191"/>
    </location>
</feature>
<gene>
    <name evidence="7" type="ORF">SpAn4DRAFT_4602</name>
</gene>